<dbReference type="HOGENOM" id="CLU_015134_0_2_0"/>
<dbReference type="KEGG" id="tli:Tlie_1200"/>
<feature type="transmembrane region" description="Helical" evidence="5">
    <location>
        <begin position="140"/>
        <end position="158"/>
    </location>
</feature>
<feature type="transmembrane region" description="Helical" evidence="5">
    <location>
        <begin position="102"/>
        <end position="128"/>
    </location>
</feature>
<feature type="transmembrane region" description="Helical" evidence="5">
    <location>
        <begin position="268"/>
        <end position="296"/>
    </location>
</feature>
<reference evidence="6 7" key="2">
    <citation type="journal article" date="2012" name="Stand. Genomic Sci.">
        <title>Genome sequence of the moderately thermophilic, amino-acid-degrading and sulfur-reducing bacterium Thermovirga lienii type strain (Cas60314(T)).</title>
        <authorList>
            <person name="Goker M."/>
            <person name="Saunders E."/>
            <person name="Lapidus A."/>
            <person name="Nolan M."/>
            <person name="Lucas S."/>
            <person name="Hammon N."/>
            <person name="Deshpande S."/>
            <person name="Cheng J.F."/>
            <person name="Han C."/>
            <person name="Tapia R."/>
            <person name="Goodwin L.A."/>
            <person name="Pitluck S."/>
            <person name="Liolios K."/>
            <person name="Mavromatis K."/>
            <person name="Pagani I."/>
            <person name="Ivanova N."/>
            <person name="Mikhailova N."/>
            <person name="Pati A."/>
            <person name="Chen A."/>
            <person name="Palaniappan K."/>
            <person name="Land M."/>
            <person name="Chang Y.J."/>
            <person name="Jeffries C.D."/>
            <person name="Brambilla E.M."/>
            <person name="Rohde M."/>
            <person name="Spring S."/>
            <person name="Detter J.C."/>
            <person name="Woyke T."/>
            <person name="Bristow J."/>
            <person name="Eisen J.A."/>
            <person name="Markowitz V."/>
            <person name="Hugenholtz P."/>
            <person name="Kyrpides N.C."/>
            <person name="Klenk H.P."/>
        </authorList>
    </citation>
    <scope>NUCLEOTIDE SEQUENCE [LARGE SCALE GENOMIC DNA]</scope>
    <source>
        <strain evidence="7">ATCC BAA-1197 / DSM 17291 / Cas60314</strain>
    </source>
</reference>
<dbReference type="Pfam" id="PF00146">
    <property type="entry name" value="NADHdh"/>
    <property type="match status" value="1"/>
</dbReference>
<feature type="transmembrane region" description="Helical" evidence="5">
    <location>
        <begin position="67"/>
        <end position="87"/>
    </location>
</feature>
<evidence type="ECO:0000313" key="7">
    <source>
        <dbReference type="Proteomes" id="UP000005868"/>
    </source>
</evidence>
<accession>G7V5M1</accession>
<gene>
    <name evidence="6" type="ordered locus">Tlie_1200</name>
</gene>
<evidence type="ECO:0000313" key="6">
    <source>
        <dbReference type="EMBL" id="AER66931.1"/>
    </source>
</evidence>
<dbReference type="eggNOG" id="COG0650">
    <property type="taxonomic scope" value="Bacteria"/>
</dbReference>
<name>G7V5M1_THELD</name>
<feature type="transmembrane region" description="Helical" evidence="5">
    <location>
        <begin position="308"/>
        <end position="328"/>
    </location>
</feature>
<feature type="transmembrane region" description="Helical" evidence="5">
    <location>
        <begin position="238"/>
        <end position="256"/>
    </location>
</feature>
<dbReference type="AlphaFoldDB" id="G7V5M1"/>
<dbReference type="InterPro" id="IPR052561">
    <property type="entry name" value="ComplexI_Subunit1"/>
</dbReference>
<dbReference type="GO" id="GO:0005886">
    <property type="term" value="C:plasma membrane"/>
    <property type="evidence" value="ECO:0007669"/>
    <property type="project" value="TreeGrafter"/>
</dbReference>
<dbReference type="EMBL" id="CP003096">
    <property type="protein sequence ID" value="AER66931.1"/>
    <property type="molecule type" value="Genomic_DNA"/>
</dbReference>
<evidence type="ECO:0000256" key="3">
    <source>
        <dbReference type="ARBA" id="ARBA00022989"/>
    </source>
</evidence>
<dbReference type="InterPro" id="IPR001694">
    <property type="entry name" value="NADH_UbQ_OxRdtase_su1/FPO"/>
</dbReference>
<proteinExistence type="predicted"/>
<comment type="subcellular location">
    <subcellularLocation>
        <location evidence="1">Membrane</location>
        <topology evidence="1">Multi-pass membrane protein</topology>
    </subcellularLocation>
</comment>
<dbReference type="STRING" id="580340.Tlie_1200"/>
<evidence type="ECO:0000256" key="4">
    <source>
        <dbReference type="ARBA" id="ARBA00023136"/>
    </source>
</evidence>
<reference evidence="7" key="1">
    <citation type="submission" date="2011-10" db="EMBL/GenBank/DDBJ databases">
        <title>The complete genome of chromosome of Thermovirga lienii DSM 17291.</title>
        <authorList>
            <consortium name="US DOE Joint Genome Institute (JGI-PGF)"/>
            <person name="Lucas S."/>
            <person name="Copeland A."/>
            <person name="Lapidus A."/>
            <person name="Glavina del Rio T."/>
            <person name="Dalin E."/>
            <person name="Tice H."/>
            <person name="Bruce D."/>
            <person name="Goodwin L."/>
            <person name="Pitluck S."/>
            <person name="Peters L."/>
            <person name="Mikhailova N."/>
            <person name="Saunders E."/>
            <person name="Kyrpides N."/>
            <person name="Mavromatis K."/>
            <person name="Ivanova N."/>
            <person name="Last F.I."/>
            <person name="Brettin T."/>
            <person name="Detter J.C."/>
            <person name="Han C."/>
            <person name="Larimer F."/>
            <person name="Land M."/>
            <person name="Hauser L."/>
            <person name="Markowitz V."/>
            <person name="Cheng J.-F."/>
            <person name="Hugenholtz P."/>
            <person name="Woyke T."/>
            <person name="Wu D."/>
            <person name="Spring S."/>
            <person name="Schroeder M."/>
            <person name="Brambilla E.-M."/>
            <person name="Klenk H.-P."/>
            <person name="Eisen J.A."/>
        </authorList>
    </citation>
    <scope>NUCLEOTIDE SEQUENCE [LARGE SCALE GENOMIC DNA]</scope>
    <source>
        <strain evidence="7">ATCC BAA-1197 / DSM 17291 / Cas60314</strain>
    </source>
</reference>
<evidence type="ECO:0000256" key="1">
    <source>
        <dbReference type="ARBA" id="ARBA00004141"/>
    </source>
</evidence>
<feature type="transmembrane region" description="Helical" evidence="5">
    <location>
        <begin position="178"/>
        <end position="200"/>
    </location>
</feature>
<organism evidence="6 7">
    <name type="scientific">Thermovirga lienii (strain ATCC BAA-1197 / DSM 17291 / Cas60314)</name>
    <dbReference type="NCBI Taxonomy" id="580340"/>
    <lineage>
        <taxon>Bacteria</taxon>
        <taxon>Thermotogati</taxon>
        <taxon>Synergistota</taxon>
        <taxon>Synergistia</taxon>
        <taxon>Synergistales</taxon>
        <taxon>Thermovirgaceae</taxon>
        <taxon>Thermovirga</taxon>
    </lineage>
</organism>
<feature type="transmembrane region" description="Helical" evidence="5">
    <location>
        <begin position="6"/>
        <end position="27"/>
    </location>
</feature>
<keyword evidence="2 5" id="KW-0812">Transmembrane</keyword>
<dbReference type="OrthoDB" id="9778499at2"/>
<keyword evidence="3 5" id="KW-1133">Transmembrane helix</keyword>
<evidence type="ECO:0000256" key="2">
    <source>
        <dbReference type="ARBA" id="ARBA00022692"/>
    </source>
</evidence>
<sequence length="329" mass="36092">MILLSKILAGLALLAFASLLSLLFEGVDRIFHARMQLRIGPPLLQPFYDVLKLLGKENIVPRRAIPWAFNGAPWLAAATALMVFLYVPMGSLPPILSGEGDLILIMYLLGFSAVAMAIGGFASGSVYANIGAQREMVLMMSYELPLATVVVSLAWFAYRTGMPGAPFSLETYVAMPVWSVAGWTGTFGLLALLVSLLFVVPAETGKVPMDIAEAKTEILDGLICEYSGRNLAMFKMAFSLRTLAMCAVVVSLFFPWSLGKLLNLSGMAFFLVDFLFFWVKVFLVQVIFVTIIRTTFGRLKIWQASRLYWYQVAGLALAGMVLLSLDVIL</sequence>
<protein>
    <submittedName>
        <fullName evidence="6">Respiratory-chain NADH dehydrogenase subunit 1</fullName>
    </submittedName>
</protein>
<dbReference type="PANTHER" id="PTHR43359">
    <property type="entry name" value="FORMATE HYDROGENLYASE SUBUNIT 4"/>
    <property type="match status" value="1"/>
</dbReference>
<evidence type="ECO:0000256" key="5">
    <source>
        <dbReference type="SAM" id="Phobius"/>
    </source>
</evidence>
<dbReference type="PANTHER" id="PTHR43359:SF1">
    <property type="entry name" value="FORMATE HYDROGENLYASE SUBUNIT 4-RELATED"/>
    <property type="match status" value="1"/>
</dbReference>
<keyword evidence="7" id="KW-1185">Reference proteome</keyword>
<keyword evidence="4 5" id="KW-0472">Membrane</keyword>
<dbReference type="Proteomes" id="UP000005868">
    <property type="component" value="Chromosome"/>
</dbReference>